<dbReference type="OrthoDB" id="312027at2759"/>
<evidence type="ECO:0000313" key="2">
    <source>
        <dbReference type="EMBL" id="TNV72438.1"/>
    </source>
</evidence>
<organism evidence="2 3">
    <name type="scientific">Halteria grandinella</name>
    <dbReference type="NCBI Taxonomy" id="5974"/>
    <lineage>
        <taxon>Eukaryota</taxon>
        <taxon>Sar</taxon>
        <taxon>Alveolata</taxon>
        <taxon>Ciliophora</taxon>
        <taxon>Intramacronucleata</taxon>
        <taxon>Spirotrichea</taxon>
        <taxon>Stichotrichia</taxon>
        <taxon>Sporadotrichida</taxon>
        <taxon>Halteriidae</taxon>
        <taxon>Halteria</taxon>
    </lineage>
</organism>
<proteinExistence type="predicted"/>
<protein>
    <recommendedName>
        <fullName evidence="1">Arb2 domain-containing protein</fullName>
    </recommendedName>
</protein>
<name>A0A8J8SVZ8_HALGN</name>
<dbReference type="InterPro" id="IPR048263">
    <property type="entry name" value="Arb2"/>
</dbReference>
<dbReference type="PANTHER" id="PTHR21357">
    <property type="entry name" value="FAM172 FAMILY PROTEIN HOMOLOG CG10038"/>
    <property type="match status" value="1"/>
</dbReference>
<comment type="caution">
    <text evidence="2">The sequence shown here is derived from an EMBL/GenBank/DDBJ whole genome shotgun (WGS) entry which is preliminary data.</text>
</comment>
<dbReference type="Proteomes" id="UP000785679">
    <property type="component" value="Unassembled WGS sequence"/>
</dbReference>
<reference evidence="2" key="1">
    <citation type="submission" date="2019-06" db="EMBL/GenBank/DDBJ databases">
        <authorList>
            <person name="Zheng W."/>
        </authorList>
    </citation>
    <scope>NUCLEOTIDE SEQUENCE</scope>
    <source>
        <strain evidence="2">QDHG01</strain>
    </source>
</reference>
<evidence type="ECO:0000259" key="1">
    <source>
        <dbReference type="Pfam" id="PF22749"/>
    </source>
</evidence>
<dbReference type="AlphaFoldDB" id="A0A8J8SVZ8"/>
<dbReference type="EMBL" id="RRYP01022349">
    <property type="protein sequence ID" value="TNV72438.1"/>
    <property type="molecule type" value="Genomic_DNA"/>
</dbReference>
<dbReference type="GO" id="GO:0035197">
    <property type="term" value="F:siRNA binding"/>
    <property type="evidence" value="ECO:0007669"/>
    <property type="project" value="TreeGrafter"/>
</dbReference>
<dbReference type="GO" id="GO:0005634">
    <property type="term" value="C:nucleus"/>
    <property type="evidence" value="ECO:0007669"/>
    <property type="project" value="TreeGrafter"/>
</dbReference>
<dbReference type="PANTHER" id="PTHR21357:SF4">
    <property type="entry name" value="FAM172 FAMILY PROTEIN HOMOLOG CG10038"/>
    <property type="match status" value="1"/>
</dbReference>
<feature type="domain" description="Arb2" evidence="1">
    <location>
        <begin position="8"/>
        <end position="132"/>
    </location>
</feature>
<evidence type="ECO:0000313" key="3">
    <source>
        <dbReference type="Proteomes" id="UP000785679"/>
    </source>
</evidence>
<dbReference type="InterPro" id="IPR053858">
    <property type="entry name" value="Arb2_dom"/>
</dbReference>
<gene>
    <name evidence="2" type="ORF">FGO68_gene5752</name>
</gene>
<feature type="domain" description="Arb2" evidence="1">
    <location>
        <begin position="140"/>
        <end position="232"/>
    </location>
</feature>
<keyword evidence="3" id="KW-1185">Reference proteome</keyword>
<dbReference type="GO" id="GO:0031048">
    <property type="term" value="P:regulatory ncRNA-mediated heterochromatin formation"/>
    <property type="evidence" value="ECO:0007669"/>
    <property type="project" value="TreeGrafter"/>
</dbReference>
<accession>A0A8J8SVZ8</accession>
<sequence length="270" mass="30857">MPYDQYGLLRHKADPSLKFIFTTQQHYDLLGEIIVKHVQDRLVAEYGLQKVLFGKKKGQQCPIFMTKDFSTIKDASTCLILIQGKGDGVRAGLWARSVCINDTFERGTMLPFIERALLANIPILIMNPNQHIDPETGMPVPESDTNPNHCLNVWEQYVKPSKYKKIQIVAHSFGGLCLAKIQAKYAPDFYKRVDKIALTDCKKTIQQTEMTRPQQDWMQKHAIHWVKSDKPLNTPIVGKSICPVRSAGHELHEYTTGCAQYEIFKYLGYQ</sequence>
<dbReference type="Pfam" id="PF22749">
    <property type="entry name" value="Arb2"/>
    <property type="match status" value="2"/>
</dbReference>